<comment type="caution">
    <text evidence="7">The sequence shown here is derived from an EMBL/GenBank/DDBJ whole genome shotgun (WGS) entry which is preliminary data.</text>
</comment>
<gene>
    <name evidence="7" type="ORF">F8S09_13570</name>
</gene>
<dbReference type="AlphaFoldDB" id="A0A7X1NXU3"/>
<evidence type="ECO:0000256" key="5">
    <source>
        <dbReference type="SAM" id="MobiDB-lite"/>
    </source>
</evidence>
<keyword evidence="3" id="KW-0378">Hydrolase</keyword>
<keyword evidence="4" id="KW-0862">Zinc</keyword>
<dbReference type="PROSITE" id="PS51747">
    <property type="entry name" value="CYT_DCMP_DEAMINASES_2"/>
    <property type="match status" value="1"/>
</dbReference>
<dbReference type="GO" id="GO:0008270">
    <property type="term" value="F:zinc ion binding"/>
    <property type="evidence" value="ECO:0007669"/>
    <property type="project" value="InterPro"/>
</dbReference>
<feature type="compositionally biased region" description="Pro residues" evidence="5">
    <location>
        <begin position="7"/>
        <end position="17"/>
    </location>
</feature>
<evidence type="ECO:0000256" key="2">
    <source>
        <dbReference type="ARBA" id="ARBA00022723"/>
    </source>
</evidence>
<proteinExistence type="inferred from homology"/>
<dbReference type="Gene3D" id="3.40.140.10">
    <property type="entry name" value="Cytidine Deaminase, domain 2"/>
    <property type="match status" value="1"/>
</dbReference>
<evidence type="ECO:0000259" key="6">
    <source>
        <dbReference type="PROSITE" id="PS51747"/>
    </source>
</evidence>
<dbReference type="InterPro" id="IPR016192">
    <property type="entry name" value="APOBEC/CMP_deaminase_Zn-bd"/>
</dbReference>
<protein>
    <submittedName>
        <fullName evidence="7">Deoxycytidylate deaminase</fullName>
    </submittedName>
</protein>
<dbReference type="InterPro" id="IPR016193">
    <property type="entry name" value="Cytidine_deaminase-like"/>
</dbReference>
<evidence type="ECO:0000256" key="1">
    <source>
        <dbReference type="ARBA" id="ARBA00006576"/>
    </source>
</evidence>
<organism evidence="7 8">
    <name type="scientific">Deinococcus terrestris</name>
    <dbReference type="NCBI Taxonomy" id="2651870"/>
    <lineage>
        <taxon>Bacteria</taxon>
        <taxon>Thermotogati</taxon>
        <taxon>Deinococcota</taxon>
        <taxon>Deinococci</taxon>
        <taxon>Deinococcales</taxon>
        <taxon>Deinococcaceae</taxon>
        <taxon>Deinococcus</taxon>
    </lineage>
</organism>
<dbReference type="GO" id="GO:0004132">
    <property type="term" value="F:dCMP deaminase activity"/>
    <property type="evidence" value="ECO:0007669"/>
    <property type="project" value="TreeGrafter"/>
</dbReference>
<dbReference type="GO" id="GO:0005737">
    <property type="term" value="C:cytoplasm"/>
    <property type="evidence" value="ECO:0007669"/>
    <property type="project" value="TreeGrafter"/>
</dbReference>
<dbReference type="EMBL" id="WBSL01000008">
    <property type="protein sequence ID" value="MPY67698.1"/>
    <property type="molecule type" value="Genomic_DNA"/>
</dbReference>
<evidence type="ECO:0000313" key="7">
    <source>
        <dbReference type="EMBL" id="MPY67698.1"/>
    </source>
</evidence>
<dbReference type="PANTHER" id="PTHR11086:SF18">
    <property type="entry name" value="DEOXYCYTIDYLATE DEAMINASE"/>
    <property type="match status" value="1"/>
</dbReference>
<evidence type="ECO:0000256" key="3">
    <source>
        <dbReference type="ARBA" id="ARBA00022801"/>
    </source>
</evidence>
<keyword evidence="2" id="KW-0479">Metal-binding</keyword>
<dbReference type="InterPro" id="IPR002125">
    <property type="entry name" value="CMP_dCMP_dom"/>
</dbReference>
<dbReference type="Proteomes" id="UP000484842">
    <property type="component" value="Unassembled WGS sequence"/>
</dbReference>
<name>A0A7X1NXU3_9DEIO</name>
<feature type="domain" description="CMP/dCMP-type deaminase" evidence="6">
    <location>
        <begin position="21"/>
        <end position="153"/>
    </location>
</feature>
<dbReference type="PANTHER" id="PTHR11086">
    <property type="entry name" value="DEOXYCYTIDYLATE DEAMINASE-RELATED"/>
    <property type="match status" value="1"/>
</dbReference>
<sequence length="156" mass="17098">MEAAYPNPTPAPAPEAPSRPSWDEMGLRTAQLWSERSADDKFKVGVAILSNESHTVVGLGYNGRYPGSATEQRASQETGASQFTHGEINALLRARWEHGEKHTLYTSLEPCHDCALAILAARHINRVVYAQAYAGDGKRRRGAEILREAGVEVVAW</sequence>
<comment type="similarity">
    <text evidence="1">Belongs to the cytidine and deoxycytidylate deaminase family.</text>
</comment>
<dbReference type="SUPFAM" id="SSF53927">
    <property type="entry name" value="Cytidine deaminase-like"/>
    <property type="match status" value="1"/>
</dbReference>
<evidence type="ECO:0000256" key="4">
    <source>
        <dbReference type="ARBA" id="ARBA00022833"/>
    </source>
</evidence>
<dbReference type="PROSITE" id="PS00903">
    <property type="entry name" value="CYT_DCMP_DEAMINASES_1"/>
    <property type="match status" value="1"/>
</dbReference>
<accession>A0A7X1NXU3</accession>
<dbReference type="InterPro" id="IPR015517">
    <property type="entry name" value="dCMP_deaminase-rel"/>
</dbReference>
<feature type="region of interest" description="Disordered" evidence="5">
    <location>
        <begin position="1"/>
        <end position="23"/>
    </location>
</feature>
<keyword evidence="8" id="KW-1185">Reference proteome</keyword>
<dbReference type="Pfam" id="PF00383">
    <property type="entry name" value="dCMP_cyt_deam_1"/>
    <property type="match status" value="1"/>
</dbReference>
<reference evidence="7 8" key="1">
    <citation type="submission" date="2019-10" db="EMBL/GenBank/DDBJ databases">
        <title>Deinococcus sp. isolated from soil.</title>
        <authorList>
            <person name="Li Y."/>
            <person name="Wang J."/>
        </authorList>
    </citation>
    <scope>NUCLEOTIDE SEQUENCE [LARGE SCALE GENOMIC DNA]</scope>
    <source>
        <strain evidence="7 8">SDU3-2</strain>
    </source>
</reference>
<evidence type="ECO:0000313" key="8">
    <source>
        <dbReference type="Proteomes" id="UP000484842"/>
    </source>
</evidence>